<evidence type="ECO:0000313" key="2">
    <source>
        <dbReference type="Proteomes" id="UP000031192"/>
    </source>
</evidence>
<reference evidence="1 2" key="1">
    <citation type="journal article" date="2014" name="Proc. Natl. Acad. Sci. U.S.A.">
        <title>Trajectory and genomic determinants of fungal-pathogen speciation and host adaptation.</title>
        <authorList>
            <person name="Hu X."/>
            <person name="Xiao G."/>
            <person name="Zheng P."/>
            <person name="Shang Y."/>
            <person name="Su Y."/>
            <person name="Zhang X."/>
            <person name="Liu X."/>
            <person name="Zhan S."/>
            <person name="St Leger R.J."/>
            <person name="Wang C."/>
        </authorList>
    </citation>
    <scope>NUCLEOTIDE SEQUENCE [LARGE SCALE GENOMIC DNA]</scope>
    <source>
        <strain evidence="1 2">ARSEF 977</strain>
    </source>
</reference>
<proteinExistence type="predicted"/>
<dbReference type="AlphaFoldDB" id="A0A0B4HQD5"/>
<dbReference type="EMBL" id="AZNH01000129">
    <property type="protein sequence ID" value="KID81649.1"/>
    <property type="molecule type" value="Genomic_DNA"/>
</dbReference>
<accession>A0A0B4HQD5</accession>
<evidence type="ECO:0000313" key="1">
    <source>
        <dbReference type="EMBL" id="KID81649.1"/>
    </source>
</evidence>
<comment type="caution">
    <text evidence="1">The sequence shown here is derived from an EMBL/GenBank/DDBJ whole genome shotgun (WGS) entry which is preliminary data.</text>
</comment>
<name>A0A0B4HQD5_METGA</name>
<dbReference type="HOGENOM" id="CLU_847548_0_0_1"/>
<gene>
    <name evidence="1" type="ORF">MGU_11002</name>
</gene>
<dbReference type="Proteomes" id="UP000031192">
    <property type="component" value="Unassembled WGS sequence"/>
</dbReference>
<sequence length="328" mass="36148">MAHATSPVECVNLPSQATIALNHSRYTITRPVITIERNGNDCFISAIFQLELGSTGTVGRHDYLFRSVELIYNHVRGENPRANPVTSAQSWTVTDSRMRTFSLGVTAGGPPPVANVSANLTWNKTITLEQKCDAWGVGAGPRGNNTSYGWLWTSSVRDDGTGLPNPIPPELHNNVSWCVEVRRQVNANDNNAIRDVLNRPFRFDISIQMYRKGRKAAGKVRKWIKDNYYHQCPTEVGQFAIGGFRGHNLSTDVGIPAGETISVTTALTKIRTTPHPGDNHVTIPEVFPDDPTPHPGHFLAVDPAQPAHLPMLSVTDLSKDQNFQPQEL</sequence>
<protein>
    <submittedName>
        <fullName evidence="1">Uncharacterized protein</fullName>
    </submittedName>
</protein>
<keyword evidence="2" id="KW-1185">Reference proteome</keyword>
<organism evidence="1 2">
    <name type="scientific">Metarhizium guizhouense (strain ARSEF 977)</name>
    <dbReference type="NCBI Taxonomy" id="1276136"/>
    <lineage>
        <taxon>Eukaryota</taxon>
        <taxon>Fungi</taxon>
        <taxon>Dikarya</taxon>
        <taxon>Ascomycota</taxon>
        <taxon>Pezizomycotina</taxon>
        <taxon>Sordariomycetes</taxon>
        <taxon>Hypocreomycetidae</taxon>
        <taxon>Hypocreales</taxon>
        <taxon>Clavicipitaceae</taxon>
        <taxon>Metarhizium</taxon>
    </lineage>
</organism>